<dbReference type="EMBL" id="LYBW01000063">
    <property type="protein sequence ID" value="ODR88843.1"/>
    <property type="molecule type" value="Genomic_DNA"/>
</dbReference>
<dbReference type="STRING" id="1752398.A8M32_23925"/>
<organism evidence="1 2">
    <name type="scientific">Sinorhizobium alkalisoli</name>
    <dbReference type="NCBI Taxonomy" id="1752398"/>
    <lineage>
        <taxon>Bacteria</taxon>
        <taxon>Pseudomonadati</taxon>
        <taxon>Pseudomonadota</taxon>
        <taxon>Alphaproteobacteria</taxon>
        <taxon>Hyphomicrobiales</taxon>
        <taxon>Rhizobiaceae</taxon>
        <taxon>Sinorhizobium/Ensifer group</taxon>
        <taxon>Sinorhizobium</taxon>
    </lineage>
</organism>
<gene>
    <name evidence="1" type="ORF">A8M32_23925</name>
</gene>
<dbReference type="AlphaFoldDB" id="A0A1E3V5D9"/>
<accession>A0A1E3V5D9</accession>
<proteinExistence type="predicted"/>
<dbReference type="OrthoDB" id="9798604at2"/>
<name>A0A1E3V5D9_9HYPH</name>
<dbReference type="Proteomes" id="UP000094342">
    <property type="component" value="Unassembled WGS sequence"/>
</dbReference>
<reference evidence="2" key="1">
    <citation type="submission" date="2016-05" db="EMBL/GenBank/DDBJ databases">
        <authorList>
            <person name="Li Y."/>
        </authorList>
    </citation>
    <scope>NUCLEOTIDE SEQUENCE [LARGE SCALE GENOMIC DNA]</scope>
    <source>
        <strain evidence="2">YIC4027</strain>
    </source>
</reference>
<keyword evidence="2" id="KW-1185">Reference proteome</keyword>
<evidence type="ECO:0000313" key="1">
    <source>
        <dbReference type="EMBL" id="ODR88843.1"/>
    </source>
</evidence>
<evidence type="ECO:0000313" key="2">
    <source>
        <dbReference type="Proteomes" id="UP000094342"/>
    </source>
</evidence>
<comment type="caution">
    <text evidence="1">The sequence shown here is derived from an EMBL/GenBank/DDBJ whole genome shotgun (WGS) entry which is preliminary data.</text>
</comment>
<sequence>MDRGIRGTESHVQGTLRRGKDRSDSVVDRDLIHYEFRDRRHEHLSCSCANRSLMAALFESRHSHLVKEGRMRMVRATLEIYLG</sequence>
<dbReference type="RefSeq" id="WP_069460918.1">
    <property type="nucleotide sequence ID" value="NZ_CP034911.1"/>
</dbReference>
<protein>
    <submittedName>
        <fullName evidence="1">Uncharacterized protein</fullName>
    </submittedName>
</protein>